<sequence>MGWRKLVRAARHVGTAGWSVPASRAGLFPSEGSHLERYASRLSAVEINSSFSRSHRRATYERWARTVEPDFRFSVKVPKAITHDRGLVDAEILFRAFAEEVAGLAGKLGAVLVQLPPKLAFDADTARGFFGHACSILAAAVAVEPRHASWFTPDADGLLKRLRVARVAAHPVLYGDGEPGGWDGLMYYRLHGAPRTYYSDYDEAALDRIAEQLGRSPAVSKWCIFDNTAAGAALGNALSIAERL</sequence>
<dbReference type="Pfam" id="PF01904">
    <property type="entry name" value="DUF72"/>
    <property type="match status" value="1"/>
</dbReference>
<protein>
    <submittedName>
        <fullName evidence="1">DUF72 domain-containing protein</fullName>
    </submittedName>
</protein>
<reference evidence="1 2" key="1">
    <citation type="submission" date="2019-02" db="EMBL/GenBank/DDBJ databases">
        <title>Emended description of the genus Rhodopseudomonas and description of Rhodopseudomonas albus sp. nov., a non-phototrophic, heavy-metal-tolerant bacterium isolated from garden soil.</title>
        <authorList>
            <person name="Bao Z."/>
            <person name="Cao W.W."/>
            <person name="Sato Y."/>
            <person name="Nishizawa T."/>
            <person name="Zhao J."/>
            <person name="Guo Y."/>
            <person name="Ohta H."/>
        </authorList>
    </citation>
    <scope>NUCLEOTIDE SEQUENCE [LARGE SCALE GENOMIC DNA]</scope>
    <source>
        <strain evidence="1 2">SK50-23</strain>
    </source>
</reference>
<evidence type="ECO:0000313" key="1">
    <source>
        <dbReference type="EMBL" id="QUS42608.1"/>
    </source>
</evidence>
<dbReference type="PANTHER" id="PTHR30348">
    <property type="entry name" value="UNCHARACTERIZED PROTEIN YECE"/>
    <property type="match status" value="1"/>
</dbReference>
<accession>A0ABX8AFP8</accession>
<dbReference type="InterPro" id="IPR036520">
    <property type="entry name" value="UPF0759_sf"/>
</dbReference>
<dbReference type="SUPFAM" id="SSF117396">
    <property type="entry name" value="TM1631-like"/>
    <property type="match status" value="1"/>
</dbReference>
<evidence type="ECO:0000313" key="2">
    <source>
        <dbReference type="Proteomes" id="UP000682843"/>
    </source>
</evidence>
<dbReference type="EMBL" id="CP036498">
    <property type="protein sequence ID" value="QUS42608.1"/>
    <property type="molecule type" value="Genomic_DNA"/>
</dbReference>
<dbReference type="InterPro" id="IPR002763">
    <property type="entry name" value="DUF72"/>
</dbReference>
<dbReference type="Proteomes" id="UP000682843">
    <property type="component" value="Chromosome"/>
</dbReference>
<keyword evidence="2" id="KW-1185">Reference proteome</keyword>
<dbReference type="Gene3D" id="3.20.20.410">
    <property type="entry name" value="Protein of unknown function UPF0759"/>
    <property type="match status" value="1"/>
</dbReference>
<organism evidence="1 2">
    <name type="scientific">Tardiphaga alba</name>
    <dbReference type="NCBI Taxonomy" id="340268"/>
    <lineage>
        <taxon>Bacteria</taxon>
        <taxon>Pseudomonadati</taxon>
        <taxon>Pseudomonadota</taxon>
        <taxon>Alphaproteobacteria</taxon>
        <taxon>Hyphomicrobiales</taxon>
        <taxon>Nitrobacteraceae</taxon>
        <taxon>Tardiphaga</taxon>
    </lineage>
</organism>
<dbReference type="PANTHER" id="PTHR30348:SF14">
    <property type="entry name" value="BLR8050 PROTEIN"/>
    <property type="match status" value="1"/>
</dbReference>
<proteinExistence type="predicted"/>
<gene>
    <name evidence="1" type="ORF">RPMA_26915</name>
</gene>
<name>A0ABX8AFP8_9BRAD</name>